<sequence length="215" mass="24410">MHSLTAGYRGRFKYDSRTATAYQQVDPDKHQAEMRLVDKVLSMVPPAHRVLDLPCGGGRLSLHVSQRGYQVTAADLSDAMIAIAGSTLHAHGLTHGVDKQDIEHTTYPDRAFDTVFSFRLFHHFPNADIRQRAVSELCRISGRYVAMSYFSPWSVTSIKRRIRVLRGGRPSEKHSTSLREVEAYFARAGFRLVRDFARSPFIHTLHLALFERIEA</sequence>
<dbReference type="RefSeq" id="WP_108949045.1">
    <property type="nucleotide sequence ID" value="NZ_CP022187.1"/>
</dbReference>
<organism evidence="5 6">
    <name type="scientific">Parazoarcus communis</name>
    <dbReference type="NCBI Taxonomy" id="41977"/>
    <lineage>
        <taxon>Bacteria</taxon>
        <taxon>Pseudomonadati</taxon>
        <taxon>Pseudomonadota</taxon>
        <taxon>Betaproteobacteria</taxon>
        <taxon>Rhodocyclales</taxon>
        <taxon>Zoogloeaceae</taxon>
        <taxon>Parazoarcus</taxon>
    </lineage>
</organism>
<dbReference type="Pfam" id="PF13649">
    <property type="entry name" value="Methyltransf_25"/>
    <property type="match status" value="1"/>
</dbReference>
<evidence type="ECO:0000256" key="1">
    <source>
        <dbReference type="ARBA" id="ARBA00022603"/>
    </source>
</evidence>
<dbReference type="PANTHER" id="PTHR43464">
    <property type="entry name" value="METHYLTRANSFERASE"/>
    <property type="match status" value="1"/>
</dbReference>
<gene>
    <name evidence="5" type="ORF">CEW83_09045</name>
</gene>
<dbReference type="InterPro" id="IPR029063">
    <property type="entry name" value="SAM-dependent_MTases_sf"/>
</dbReference>
<dbReference type="GO" id="GO:0032259">
    <property type="term" value="P:methylation"/>
    <property type="evidence" value="ECO:0007669"/>
    <property type="project" value="UniProtKB-KW"/>
</dbReference>
<evidence type="ECO:0000256" key="3">
    <source>
        <dbReference type="ARBA" id="ARBA00022691"/>
    </source>
</evidence>
<accession>A0A2U8GPC4</accession>
<keyword evidence="2" id="KW-0808">Transferase</keyword>
<dbReference type="AlphaFoldDB" id="A0A2U8GPC4"/>
<dbReference type="PANTHER" id="PTHR43464:SF19">
    <property type="entry name" value="UBIQUINONE BIOSYNTHESIS O-METHYLTRANSFERASE, MITOCHONDRIAL"/>
    <property type="match status" value="1"/>
</dbReference>
<evidence type="ECO:0000313" key="5">
    <source>
        <dbReference type="EMBL" id="AWI75338.1"/>
    </source>
</evidence>
<protein>
    <recommendedName>
        <fullName evidence="4">Methyltransferase domain-containing protein</fullName>
    </recommendedName>
</protein>
<dbReference type="CDD" id="cd02440">
    <property type="entry name" value="AdoMet_MTases"/>
    <property type="match status" value="1"/>
</dbReference>
<dbReference type="SUPFAM" id="SSF53335">
    <property type="entry name" value="S-adenosyl-L-methionine-dependent methyltransferases"/>
    <property type="match status" value="1"/>
</dbReference>
<dbReference type="Proteomes" id="UP000244930">
    <property type="component" value="Chromosome"/>
</dbReference>
<name>A0A2U8GPC4_9RHOO</name>
<evidence type="ECO:0000259" key="4">
    <source>
        <dbReference type="Pfam" id="PF13649"/>
    </source>
</evidence>
<reference evidence="5 6" key="1">
    <citation type="submission" date="2017-06" db="EMBL/GenBank/DDBJ databases">
        <title>Azoarcus.</title>
        <authorList>
            <person name="Woo J.-H."/>
            <person name="Kim H.-S."/>
        </authorList>
    </citation>
    <scope>NUCLEOTIDE SEQUENCE [LARGE SCALE GENOMIC DNA]</scope>
    <source>
        <strain evidence="5 6">TSPY31</strain>
    </source>
</reference>
<keyword evidence="1" id="KW-0489">Methyltransferase</keyword>
<keyword evidence="3" id="KW-0949">S-adenosyl-L-methionine</keyword>
<proteinExistence type="predicted"/>
<dbReference type="EMBL" id="CP022187">
    <property type="protein sequence ID" value="AWI75338.1"/>
    <property type="molecule type" value="Genomic_DNA"/>
</dbReference>
<keyword evidence="6" id="KW-1185">Reference proteome</keyword>
<dbReference type="Gene3D" id="3.40.50.150">
    <property type="entry name" value="Vaccinia Virus protein VP39"/>
    <property type="match status" value="1"/>
</dbReference>
<evidence type="ECO:0000313" key="6">
    <source>
        <dbReference type="Proteomes" id="UP000244930"/>
    </source>
</evidence>
<dbReference type="KEGG" id="acom:CEW83_09045"/>
<evidence type="ECO:0000256" key="2">
    <source>
        <dbReference type="ARBA" id="ARBA00022679"/>
    </source>
</evidence>
<dbReference type="InterPro" id="IPR041698">
    <property type="entry name" value="Methyltransf_25"/>
</dbReference>
<dbReference type="GO" id="GO:0008168">
    <property type="term" value="F:methyltransferase activity"/>
    <property type="evidence" value="ECO:0007669"/>
    <property type="project" value="UniProtKB-KW"/>
</dbReference>
<feature type="domain" description="Methyltransferase" evidence="4">
    <location>
        <begin position="50"/>
        <end position="139"/>
    </location>
</feature>